<evidence type="ECO:0000313" key="1">
    <source>
        <dbReference type="EMBL" id="GMS88022.1"/>
    </source>
</evidence>
<proteinExistence type="predicted"/>
<organism evidence="1 2">
    <name type="scientific">Pristionchus entomophagus</name>
    <dbReference type="NCBI Taxonomy" id="358040"/>
    <lineage>
        <taxon>Eukaryota</taxon>
        <taxon>Metazoa</taxon>
        <taxon>Ecdysozoa</taxon>
        <taxon>Nematoda</taxon>
        <taxon>Chromadorea</taxon>
        <taxon>Rhabditida</taxon>
        <taxon>Rhabditina</taxon>
        <taxon>Diplogasteromorpha</taxon>
        <taxon>Diplogasteroidea</taxon>
        <taxon>Neodiplogasteridae</taxon>
        <taxon>Pristionchus</taxon>
    </lineage>
</organism>
<reference evidence="1" key="1">
    <citation type="submission" date="2023-10" db="EMBL/GenBank/DDBJ databases">
        <title>Genome assembly of Pristionchus species.</title>
        <authorList>
            <person name="Yoshida K."/>
            <person name="Sommer R.J."/>
        </authorList>
    </citation>
    <scope>NUCLEOTIDE SEQUENCE</scope>
    <source>
        <strain evidence="1">RS0144</strain>
    </source>
</reference>
<evidence type="ECO:0000313" key="2">
    <source>
        <dbReference type="Proteomes" id="UP001432027"/>
    </source>
</evidence>
<accession>A0AAV5T0D0</accession>
<name>A0AAV5T0D0_9BILA</name>
<dbReference type="AlphaFoldDB" id="A0AAV5T0D0"/>
<keyword evidence="2" id="KW-1185">Reference proteome</keyword>
<comment type="caution">
    <text evidence="1">The sequence shown here is derived from an EMBL/GenBank/DDBJ whole genome shotgun (WGS) entry which is preliminary data.</text>
</comment>
<dbReference type="EMBL" id="BTSX01000003">
    <property type="protein sequence ID" value="GMS88022.1"/>
    <property type="molecule type" value="Genomic_DNA"/>
</dbReference>
<gene>
    <name evidence="1" type="ORF">PENTCL1PPCAC_10197</name>
</gene>
<evidence type="ECO:0008006" key="3">
    <source>
        <dbReference type="Google" id="ProtNLM"/>
    </source>
</evidence>
<protein>
    <recommendedName>
        <fullName evidence="3">Ribosomal protein</fullName>
    </recommendedName>
</protein>
<dbReference type="Proteomes" id="UP001432027">
    <property type="component" value="Unassembled WGS sequence"/>
</dbReference>
<sequence>MVTVADRGASCVWMECGCTRSGRAISRDWTRLGKMSRKGGVVIEKEVLHIFTGFPWHHRSLNILRLRWKGIIVVCRCVASALNSRVSLLLLLFGD</sequence>